<organism evidence="2 3">
    <name type="scientific">Armillaria ostoyae</name>
    <name type="common">Armillaria root rot fungus</name>
    <dbReference type="NCBI Taxonomy" id="47428"/>
    <lineage>
        <taxon>Eukaryota</taxon>
        <taxon>Fungi</taxon>
        <taxon>Dikarya</taxon>
        <taxon>Basidiomycota</taxon>
        <taxon>Agaricomycotina</taxon>
        <taxon>Agaricomycetes</taxon>
        <taxon>Agaricomycetidae</taxon>
        <taxon>Agaricales</taxon>
        <taxon>Marasmiineae</taxon>
        <taxon>Physalacriaceae</taxon>
        <taxon>Armillaria</taxon>
    </lineage>
</organism>
<dbReference type="AlphaFoldDB" id="A0A284RJ87"/>
<dbReference type="Proteomes" id="UP000219338">
    <property type="component" value="Unassembled WGS sequence"/>
</dbReference>
<evidence type="ECO:0000256" key="1">
    <source>
        <dbReference type="SAM" id="SignalP"/>
    </source>
</evidence>
<feature type="signal peptide" evidence="1">
    <location>
        <begin position="1"/>
        <end position="26"/>
    </location>
</feature>
<reference evidence="3" key="1">
    <citation type="journal article" date="2017" name="Nat. Ecol. Evol.">
        <title>Genome expansion and lineage-specific genetic innovations in the forest pathogenic fungi Armillaria.</title>
        <authorList>
            <person name="Sipos G."/>
            <person name="Prasanna A.N."/>
            <person name="Walter M.C."/>
            <person name="O'Connor E."/>
            <person name="Balint B."/>
            <person name="Krizsan K."/>
            <person name="Kiss B."/>
            <person name="Hess J."/>
            <person name="Varga T."/>
            <person name="Slot J."/>
            <person name="Riley R."/>
            <person name="Boka B."/>
            <person name="Rigling D."/>
            <person name="Barry K."/>
            <person name="Lee J."/>
            <person name="Mihaltcheva S."/>
            <person name="LaButti K."/>
            <person name="Lipzen A."/>
            <person name="Waldron R."/>
            <person name="Moloney N.M."/>
            <person name="Sperisen C."/>
            <person name="Kredics L."/>
            <person name="Vagvoelgyi C."/>
            <person name="Patrignani A."/>
            <person name="Fitzpatrick D."/>
            <person name="Nagy I."/>
            <person name="Doyle S."/>
            <person name="Anderson J.B."/>
            <person name="Grigoriev I.V."/>
            <person name="Gueldener U."/>
            <person name="Muensterkoetter M."/>
            <person name="Nagy L.G."/>
        </authorList>
    </citation>
    <scope>NUCLEOTIDE SEQUENCE [LARGE SCALE GENOMIC DNA]</scope>
    <source>
        <strain evidence="3">C18/9</strain>
    </source>
</reference>
<gene>
    <name evidence="2" type="ORF">ARMOST_12173</name>
</gene>
<proteinExistence type="predicted"/>
<sequence>MPALGCRPLRLLSYLVFLYGLTLRNGVVDNPLNASVNLTGRLDMTCARMGEVRCQNYSSEILFQTS</sequence>
<keyword evidence="1" id="KW-0732">Signal</keyword>
<protein>
    <submittedName>
        <fullName evidence="2">Uncharacterized protein</fullName>
    </submittedName>
</protein>
<evidence type="ECO:0000313" key="2">
    <source>
        <dbReference type="EMBL" id="SJL08803.1"/>
    </source>
</evidence>
<accession>A0A284RJ87</accession>
<feature type="chain" id="PRO_5012470546" evidence="1">
    <location>
        <begin position="27"/>
        <end position="66"/>
    </location>
</feature>
<name>A0A284RJ87_ARMOS</name>
<evidence type="ECO:0000313" key="3">
    <source>
        <dbReference type="Proteomes" id="UP000219338"/>
    </source>
</evidence>
<keyword evidence="3" id="KW-1185">Reference proteome</keyword>
<dbReference type="EMBL" id="FUEG01000009">
    <property type="protein sequence ID" value="SJL08803.1"/>
    <property type="molecule type" value="Genomic_DNA"/>
</dbReference>